<feature type="compositionally biased region" description="Basic and acidic residues" evidence="1">
    <location>
        <begin position="32"/>
        <end position="41"/>
    </location>
</feature>
<dbReference type="RefSeq" id="WP_267949948.1">
    <property type="nucleotide sequence ID" value="NZ_JBEQNA010000001.1"/>
</dbReference>
<evidence type="ECO:0000256" key="1">
    <source>
        <dbReference type="SAM" id="MobiDB-lite"/>
    </source>
</evidence>
<sequence length="78" mass="8132">MLIRTLCRSCLGSGTRVALLAHLTLTGPDSPAHTHDPDHPAPDLGDQALAPHPCPHCDGTGHHLLAATTRPPPPKNAI</sequence>
<keyword evidence="3" id="KW-1185">Reference proteome</keyword>
<evidence type="ECO:0008006" key="4">
    <source>
        <dbReference type="Google" id="ProtNLM"/>
    </source>
</evidence>
<protein>
    <recommendedName>
        <fullName evidence="4">Secreted protein</fullName>
    </recommendedName>
</protein>
<dbReference type="EMBL" id="JBEQNB010000002">
    <property type="protein sequence ID" value="MES0832923.1"/>
    <property type="molecule type" value="Genomic_DNA"/>
</dbReference>
<evidence type="ECO:0000313" key="3">
    <source>
        <dbReference type="Proteomes" id="UP001432401"/>
    </source>
</evidence>
<evidence type="ECO:0000313" key="2">
    <source>
        <dbReference type="EMBL" id="MES0832923.1"/>
    </source>
</evidence>
<proteinExistence type="predicted"/>
<dbReference type="Proteomes" id="UP001432401">
    <property type="component" value="Unassembled WGS sequence"/>
</dbReference>
<feature type="region of interest" description="Disordered" evidence="1">
    <location>
        <begin position="26"/>
        <end position="55"/>
    </location>
</feature>
<gene>
    <name evidence="2" type="ORF">ABUK86_04010</name>
</gene>
<accession>A0ABV1ZPB6</accession>
<organism evidence="2 3">
    <name type="scientific">Nocardiopsis tropica</name>
    <dbReference type="NCBI Taxonomy" id="109330"/>
    <lineage>
        <taxon>Bacteria</taxon>
        <taxon>Bacillati</taxon>
        <taxon>Actinomycetota</taxon>
        <taxon>Actinomycetes</taxon>
        <taxon>Streptosporangiales</taxon>
        <taxon>Nocardiopsidaceae</taxon>
        <taxon>Nocardiopsis</taxon>
    </lineage>
</organism>
<reference evidence="2 3" key="1">
    <citation type="submission" date="2024-06" db="EMBL/GenBank/DDBJ databases">
        <authorList>
            <person name="Bataeva Y.V."/>
            <person name="Grigorian L.N."/>
            <person name="Solomentsev V.I."/>
        </authorList>
    </citation>
    <scope>NUCLEOTIDE SEQUENCE [LARGE SCALE GENOMIC DNA]</scope>
    <source>
        <strain evidence="3">SCPM-O-B-12605 (RCAM04882)</strain>
    </source>
</reference>
<name>A0ABV1ZPB6_9ACTN</name>
<comment type="caution">
    <text evidence="2">The sequence shown here is derived from an EMBL/GenBank/DDBJ whole genome shotgun (WGS) entry which is preliminary data.</text>
</comment>